<dbReference type="GO" id="GO:0003924">
    <property type="term" value="F:GTPase activity"/>
    <property type="evidence" value="ECO:0007669"/>
    <property type="project" value="InterPro"/>
</dbReference>
<dbReference type="AlphaFoldDB" id="A0A6B2LYA5"/>
<evidence type="ECO:0000256" key="1">
    <source>
        <dbReference type="ARBA" id="ARBA00022741"/>
    </source>
</evidence>
<dbReference type="InterPro" id="IPR020849">
    <property type="entry name" value="Small_GTPase_Ras-type"/>
</dbReference>
<dbReference type="InterPro" id="IPR001806">
    <property type="entry name" value="Small_GTPase"/>
</dbReference>
<dbReference type="InterPro" id="IPR027417">
    <property type="entry name" value="P-loop_NTPase"/>
</dbReference>
<dbReference type="EMBL" id="GIBP01012649">
    <property type="protein sequence ID" value="NDV41618.1"/>
    <property type="molecule type" value="Transcribed_RNA"/>
</dbReference>
<dbReference type="PANTHER" id="PTHR24070">
    <property type="entry name" value="RAS, DI-RAS, AND RHEB FAMILY MEMBERS OF SMALL GTPASE SUPERFAMILY"/>
    <property type="match status" value="1"/>
</dbReference>
<dbReference type="Pfam" id="PF00071">
    <property type="entry name" value="Ras"/>
    <property type="match status" value="1"/>
</dbReference>
<dbReference type="GO" id="GO:0007165">
    <property type="term" value="P:signal transduction"/>
    <property type="evidence" value="ECO:0007669"/>
    <property type="project" value="InterPro"/>
</dbReference>
<reference evidence="3" key="1">
    <citation type="journal article" date="2020" name="J. Eukaryot. Microbiol.">
        <title>De novo Sequencing, Assembly and Annotation of the Transcriptome for the Free-Living Testate Amoeba Arcella intermedia.</title>
        <authorList>
            <person name="Ribeiro G.M."/>
            <person name="Porfirio-Sousa A.L."/>
            <person name="Maurer-Alcala X.X."/>
            <person name="Katz L.A."/>
            <person name="Lahr D.J.G."/>
        </authorList>
    </citation>
    <scope>NUCLEOTIDE SEQUENCE</scope>
</reference>
<proteinExistence type="predicted"/>
<keyword evidence="1" id="KW-0547">Nucleotide-binding</keyword>
<organism evidence="3">
    <name type="scientific">Arcella intermedia</name>
    <dbReference type="NCBI Taxonomy" id="1963864"/>
    <lineage>
        <taxon>Eukaryota</taxon>
        <taxon>Amoebozoa</taxon>
        <taxon>Tubulinea</taxon>
        <taxon>Elardia</taxon>
        <taxon>Arcellinida</taxon>
        <taxon>Sphaerothecina</taxon>
        <taxon>Arcellidae</taxon>
        <taxon>Arcella</taxon>
    </lineage>
</organism>
<dbReference type="PROSITE" id="PS51419">
    <property type="entry name" value="RAB"/>
    <property type="match status" value="1"/>
</dbReference>
<sequence length="67" mass="7559">MCGNKCDLESERVVDREEGQQLGDSWNCPFFEISALTGENVEMAFFQLVREARVDMKPTKKGGCTLL</sequence>
<evidence type="ECO:0000256" key="2">
    <source>
        <dbReference type="ARBA" id="ARBA00023134"/>
    </source>
</evidence>
<dbReference type="SUPFAM" id="SSF52540">
    <property type="entry name" value="P-loop containing nucleoside triphosphate hydrolases"/>
    <property type="match status" value="1"/>
</dbReference>
<dbReference type="SMART" id="SM00173">
    <property type="entry name" value="RAS"/>
    <property type="match status" value="1"/>
</dbReference>
<evidence type="ECO:0000313" key="3">
    <source>
        <dbReference type="EMBL" id="NDV41618.1"/>
    </source>
</evidence>
<accession>A0A6B2LYA5</accession>
<dbReference type="GO" id="GO:0016020">
    <property type="term" value="C:membrane"/>
    <property type="evidence" value="ECO:0007669"/>
    <property type="project" value="InterPro"/>
</dbReference>
<name>A0A6B2LYA5_9EUKA</name>
<dbReference type="Gene3D" id="3.40.50.300">
    <property type="entry name" value="P-loop containing nucleotide triphosphate hydrolases"/>
    <property type="match status" value="1"/>
</dbReference>
<evidence type="ECO:0008006" key="4">
    <source>
        <dbReference type="Google" id="ProtNLM"/>
    </source>
</evidence>
<keyword evidence="2" id="KW-0342">GTP-binding</keyword>
<dbReference type="PROSITE" id="PS51421">
    <property type="entry name" value="RAS"/>
    <property type="match status" value="1"/>
</dbReference>
<dbReference type="GO" id="GO:0005525">
    <property type="term" value="F:GTP binding"/>
    <property type="evidence" value="ECO:0007669"/>
    <property type="project" value="UniProtKB-KW"/>
</dbReference>
<protein>
    <recommendedName>
        <fullName evidence="4">Small monomeric GTPase</fullName>
    </recommendedName>
</protein>